<protein>
    <submittedName>
        <fullName evidence="1">Uncharacterized protein</fullName>
    </submittedName>
</protein>
<dbReference type="EMBL" id="KZ613813">
    <property type="protein sequence ID" value="PMD59752.1"/>
    <property type="molecule type" value="Genomic_DNA"/>
</dbReference>
<organism evidence="1 2">
    <name type="scientific">Hyaloscypha bicolor E</name>
    <dbReference type="NCBI Taxonomy" id="1095630"/>
    <lineage>
        <taxon>Eukaryota</taxon>
        <taxon>Fungi</taxon>
        <taxon>Dikarya</taxon>
        <taxon>Ascomycota</taxon>
        <taxon>Pezizomycotina</taxon>
        <taxon>Leotiomycetes</taxon>
        <taxon>Helotiales</taxon>
        <taxon>Hyaloscyphaceae</taxon>
        <taxon>Hyaloscypha</taxon>
        <taxon>Hyaloscypha bicolor</taxon>
    </lineage>
</organism>
<sequence>MINDHPMIPALPSSALLSAPAPWPPAPCPLLVRISRCCSRPGLLGDRLLLYAYLSRAVAAQGALQTSGTAVVVLVELL</sequence>
<evidence type="ECO:0000313" key="1">
    <source>
        <dbReference type="EMBL" id="PMD59752.1"/>
    </source>
</evidence>
<dbReference type="RefSeq" id="XP_024736656.1">
    <property type="nucleotide sequence ID" value="XM_024872601.1"/>
</dbReference>
<dbReference type="GeneID" id="36580681"/>
<name>A0A2J6T9T5_9HELO</name>
<gene>
    <name evidence="1" type="ORF">K444DRAFT_409486</name>
</gene>
<dbReference type="InParanoid" id="A0A2J6T9T5"/>
<keyword evidence="2" id="KW-1185">Reference proteome</keyword>
<proteinExistence type="predicted"/>
<accession>A0A2J6T9T5</accession>
<dbReference type="AlphaFoldDB" id="A0A2J6T9T5"/>
<evidence type="ECO:0000313" key="2">
    <source>
        <dbReference type="Proteomes" id="UP000235371"/>
    </source>
</evidence>
<reference evidence="1 2" key="1">
    <citation type="submission" date="2016-04" db="EMBL/GenBank/DDBJ databases">
        <title>A degradative enzymes factory behind the ericoid mycorrhizal symbiosis.</title>
        <authorList>
            <consortium name="DOE Joint Genome Institute"/>
            <person name="Martino E."/>
            <person name="Morin E."/>
            <person name="Grelet G."/>
            <person name="Kuo A."/>
            <person name="Kohler A."/>
            <person name="Daghino S."/>
            <person name="Barry K."/>
            <person name="Choi C."/>
            <person name="Cichocki N."/>
            <person name="Clum A."/>
            <person name="Copeland A."/>
            <person name="Hainaut M."/>
            <person name="Haridas S."/>
            <person name="Labutti K."/>
            <person name="Lindquist E."/>
            <person name="Lipzen A."/>
            <person name="Khouja H.-R."/>
            <person name="Murat C."/>
            <person name="Ohm R."/>
            <person name="Olson A."/>
            <person name="Spatafora J."/>
            <person name="Veneault-Fourrey C."/>
            <person name="Henrissat B."/>
            <person name="Grigoriev I."/>
            <person name="Martin F."/>
            <person name="Perotto S."/>
        </authorList>
    </citation>
    <scope>NUCLEOTIDE SEQUENCE [LARGE SCALE GENOMIC DNA]</scope>
    <source>
        <strain evidence="1 2">E</strain>
    </source>
</reference>
<dbReference type="Proteomes" id="UP000235371">
    <property type="component" value="Unassembled WGS sequence"/>
</dbReference>